<reference evidence="1" key="1">
    <citation type="submission" date="2021-05" db="EMBL/GenBank/DDBJ databases">
        <authorList>
            <person name="Alioto T."/>
            <person name="Alioto T."/>
            <person name="Gomez Garrido J."/>
        </authorList>
    </citation>
    <scope>NUCLEOTIDE SEQUENCE</scope>
</reference>
<evidence type="ECO:0000313" key="1">
    <source>
        <dbReference type="EMBL" id="CAG6740176.1"/>
    </source>
</evidence>
<accession>A0A8D8Z594</accession>
<name>A0A8D8Z594_9HEMI</name>
<dbReference type="AlphaFoldDB" id="A0A8D8Z594"/>
<dbReference type="EMBL" id="HBUF01417641">
    <property type="protein sequence ID" value="CAG6740176.1"/>
    <property type="molecule type" value="Transcribed_RNA"/>
</dbReference>
<proteinExistence type="predicted"/>
<protein>
    <submittedName>
        <fullName evidence="1">Uncharacterized protein</fullName>
    </submittedName>
</protein>
<sequence length="105" mass="12483">MGSNLKPWVQVEDFFVKMEVVHDENRPGKVTKYKPKLFYDIETTKRNFAYPHGFFHENDNYTSVSIYFVKNLPALRLNQVLNKIKRKTPFIQRVIWSKTSSVNQT</sequence>
<organism evidence="1">
    <name type="scientific">Cacopsylla melanoneura</name>
    <dbReference type="NCBI Taxonomy" id="428564"/>
    <lineage>
        <taxon>Eukaryota</taxon>
        <taxon>Metazoa</taxon>
        <taxon>Ecdysozoa</taxon>
        <taxon>Arthropoda</taxon>
        <taxon>Hexapoda</taxon>
        <taxon>Insecta</taxon>
        <taxon>Pterygota</taxon>
        <taxon>Neoptera</taxon>
        <taxon>Paraneoptera</taxon>
        <taxon>Hemiptera</taxon>
        <taxon>Sternorrhyncha</taxon>
        <taxon>Psylloidea</taxon>
        <taxon>Psyllidae</taxon>
        <taxon>Psyllinae</taxon>
        <taxon>Cacopsylla</taxon>
    </lineage>
</organism>